<dbReference type="EMBL" id="JBBDGN010000001">
    <property type="protein sequence ID" value="MEJ1090298.1"/>
    <property type="molecule type" value="Genomic_DNA"/>
</dbReference>
<sequence>MTSRKVDLTSVPNFRDLGTLPVAGGTFRTGVVYRSTDLAGLSDADLPRYLELGVQTVFDLRTAAERAQAPDRLTSGEKDVALDVLADSVNDAAASITTLLDDPSRAEKLLANGRSVKLMIDSYRNIITLPSALTSYQAFFNDLADPAREGAALFHCTTGKDRTGWAAASLLSLLGADHATIYADYLETNTDLAPATEPVLEQAEAKGISRSALEPVLGVRREYLDTAFQQVDDTFGSMDAYFHDGLGLTDELEGALRARFVVAASS</sequence>
<comment type="caution">
    <text evidence="1">The sequence shown here is derived from an EMBL/GenBank/DDBJ whole genome shotgun (WGS) entry which is preliminary data.</text>
</comment>
<dbReference type="Gene3D" id="3.90.190.10">
    <property type="entry name" value="Protein tyrosine phosphatase superfamily"/>
    <property type="match status" value="1"/>
</dbReference>
<keyword evidence="1" id="KW-0378">Hydrolase</keyword>
<dbReference type="GO" id="GO:0004725">
    <property type="term" value="F:protein tyrosine phosphatase activity"/>
    <property type="evidence" value="ECO:0007669"/>
    <property type="project" value="UniProtKB-EC"/>
</dbReference>
<name>A0ABU8LG38_9MICO</name>
<organism evidence="1 2">
    <name type="scientific">Microbacterium istanbulense</name>
    <dbReference type="NCBI Taxonomy" id="3122049"/>
    <lineage>
        <taxon>Bacteria</taxon>
        <taxon>Bacillati</taxon>
        <taxon>Actinomycetota</taxon>
        <taxon>Actinomycetes</taxon>
        <taxon>Micrococcales</taxon>
        <taxon>Microbacteriaceae</taxon>
        <taxon>Microbacterium</taxon>
    </lineage>
</organism>
<accession>A0ABU8LG38</accession>
<dbReference type="InterPro" id="IPR016130">
    <property type="entry name" value="Tyr_Pase_AS"/>
</dbReference>
<dbReference type="EC" id="3.1.3.48" evidence="1"/>
<dbReference type="Pfam" id="PF13350">
    <property type="entry name" value="Y_phosphatase3"/>
    <property type="match status" value="1"/>
</dbReference>
<dbReference type="PROSITE" id="PS00383">
    <property type="entry name" value="TYR_PHOSPHATASE_1"/>
    <property type="match status" value="1"/>
</dbReference>
<evidence type="ECO:0000313" key="2">
    <source>
        <dbReference type="Proteomes" id="UP001366085"/>
    </source>
</evidence>
<keyword evidence="2" id="KW-1185">Reference proteome</keyword>
<reference evidence="1 2" key="1">
    <citation type="submission" date="2024-02" db="EMBL/GenBank/DDBJ databases">
        <authorList>
            <person name="Saticioglu I.B."/>
        </authorList>
    </citation>
    <scope>NUCLEOTIDE SEQUENCE [LARGE SCALE GENOMIC DNA]</scope>
    <source>
        <strain evidence="1 2">Mu-43</strain>
    </source>
</reference>
<dbReference type="SUPFAM" id="SSF52799">
    <property type="entry name" value="(Phosphotyrosine protein) phosphatases II"/>
    <property type="match status" value="1"/>
</dbReference>
<proteinExistence type="predicted"/>
<evidence type="ECO:0000313" key="1">
    <source>
        <dbReference type="EMBL" id="MEJ1090298.1"/>
    </source>
</evidence>
<dbReference type="InterPro" id="IPR029021">
    <property type="entry name" value="Prot-tyrosine_phosphatase-like"/>
</dbReference>
<gene>
    <name evidence="1" type="ORF">WDU93_01235</name>
</gene>
<dbReference type="Proteomes" id="UP001366085">
    <property type="component" value="Unassembled WGS sequence"/>
</dbReference>
<dbReference type="RefSeq" id="WP_337316533.1">
    <property type="nucleotide sequence ID" value="NZ_JBBDGN010000001.1"/>
</dbReference>
<dbReference type="InterPro" id="IPR026893">
    <property type="entry name" value="Tyr/Ser_Pase_IphP-type"/>
</dbReference>
<protein>
    <submittedName>
        <fullName evidence="1">Tyrosine-protein phosphatase</fullName>
        <ecNumber evidence="1">3.1.3.48</ecNumber>
    </submittedName>
</protein>